<dbReference type="EMBL" id="BARS01003230">
    <property type="protein sequence ID" value="GAF79611.1"/>
    <property type="molecule type" value="Genomic_DNA"/>
</dbReference>
<dbReference type="AlphaFoldDB" id="X0SWV4"/>
<protein>
    <submittedName>
        <fullName evidence="2">Uncharacterized protein</fullName>
    </submittedName>
</protein>
<evidence type="ECO:0000313" key="2">
    <source>
        <dbReference type="EMBL" id="GAF79611.1"/>
    </source>
</evidence>
<organism evidence="2">
    <name type="scientific">marine sediment metagenome</name>
    <dbReference type="NCBI Taxonomy" id="412755"/>
    <lineage>
        <taxon>unclassified sequences</taxon>
        <taxon>metagenomes</taxon>
        <taxon>ecological metagenomes</taxon>
    </lineage>
</organism>
<name>X0SWV4_9ZZZZ</name>
<evidence type="ECO:0000256" key="1">
    <source>
        <dbReference type="SAM" id="MobiDB-lite"/>
    </source>
</evidence>
<feature type="region of interest" description="Disordered" evidence="1">
    <location>
        <begin position="1"/>
        <end position="33"/>
    </location>
</feature>
<proteinExistence type="predicted"/>
<reference evidence="2" key="1">
    <citation type="journal article" date="2014" name="Front. Microbiol.">
        <title>High frequency of phylogenetically diverse reductive dehalogenase-homologous genes in deep subseafloor sedimentary metagenomes.</title>
        <authorList>
            <person name="Kawai M."/>
            <person name="Futagami T."/>
            <person name="Toyoda A."/>
            <person name="Takaki Y."/>
            <person name="Nishi S."/>
            <person name="Hori S."/>
            <person name="Arai W."/>
            <person name="Tsubouchi T."/>
            <person name="Morono Y."/>
            <person name="Uchiyama I."/>
            <person name="Ito T."/>
            <person name="Fujiyama A."/>
            <person name="Inagaki F."/>
            <person name="Takami H."/>
        </authorList>
    </citation>
    <scope>NUCLEOTIDE SEQUENCE</scope>
    <source>
        <strain evidence="2">Expedition CK06-06</strain>
    </source>
</reference>
<feature type="non-terminal residue" evidence="2">
    <location>
        <position position="1"/>
    </location>
</feature>
<comment type="caution">
    <text evidence="2">The sequence shown here is derived from an EMBL/GenBank/DDBJ whole genome shotgun (WGS) entry which is preliminary data.</text>
</comment>
<sequence length="33" mass="3821">LPKQEQPVPFDPKEKGYPNRTAQQEADNFFDGE</sequence>
<accession>X0SWV4</accession>
<gene>
    <name evidence="2" type="ORF">S01H1_06233</name>
</gene>